<evidence type="ECO:0000256" key="2">
    <source>
        <dbReference type="SAM" id="Phobius"/>
    </source>
</evidence>
<dbReference type="InterPro" id="IPR052872">
    <property type="entry name" value="ESR_Regulator"/>
</dbReference>
<comment type="caution">
    <text evidence="3">The sequence shown here is derived from an EMBL/GenBank/DDBJ whole genome shotgun (WGS) entry which is preliminary data.</text>
</comment>
<organism evidence="3 4">
    <name type="scientific">Thalassoglobus neptunius</name>
    <dbReference type="NCBI Taxonomy" id="1938619"/>
    <lineage>
        <taxon>Bacteria</taxon>
        <taxon>Pseudomonadati</taxon>
        <taxon>Planctomycetota</taxon>
        <taxon>Planctomycetia</taxon>
        <taxon>Planctomycetales</taxon>
        <taxon>Planctomycetaceae</taxon>
        <taxon>Thalassoglobus</taxon>
    </lineage>
</organism>
<gene>
    <name evidence="3" type="ORF">KOR42_09110</name>
</gene>
<dbReference type="AlphaFoldDB" id="A0A5C5X3W2"/>
<evidence type="ECO:0000313" key="4">
    <source>
        <dbReference type="Proteomes" id="UP000317243"/>
    </source>
</evidence>
<keyword evidence="2" id="KW-0812">Transmembrane</keyword>
<accession>A0A5C5X3W2</accession>
<name>A0A5C5X3W2_9PLAN</name>
<dbReference type="PANTHER" id="PTHR37372:SF1">
    <property type="entry name" value="GEO07177P1"/>
    <property type="match status" value="1"/>
</dbReference>
<dbReference type="RefSeq" id="WP_197440849.1">
    <property type="nucleotide sequence ID" value="NZ_SIHI01000001.1"/>
</dbReference>
<dbReference type="Proteomes" id="UP000317243">
    <property type="component" value="Unassembled WGS sequence"/>
</dbReference>
<proteinExistence type="predicted"/>
<protein>
    <submittedName>
        <fullName evidence="3">Uncharacterized protein</fullName>
    </submittedName>
</protein>
<reference evidence="3 4" key="1">
    <citation type="submission" date="2019-02" db="EMBL/GenBank/DDBJ databases">
        <title>Deep-cultivation of Planctomycetes and their phenomic and genomic characterization uncovers novel biology.</title>
        <authorList>
            <person name="Wiegand S."/>
            <person name="Jogler M."/>
            <person name="Boedeker C."/>
            <person name="Pinto D."/>
            <person name="Vollmers J."/>
            <person name="Rivas-Marin E."/>
            <person name="Kohn T."/>
            <person name="Peeters S.H."/>
            <person name="Heuer A."/>
            <person name="Rast P."/>
            <person name="Oberbeckmann S."/>
            <person name="Bunk B."/>
            <person name="Jeske O."/>
            <person name="Meyerdierks A."/>
            <person name="Storesund J.E."/>
            <person name="Kallscheuer N."/>
            <person name="Luecker S."/>
            <person name="Lage O.M."/>
            <person name="Pohl T."/>
            <person name="Merkel B.J."/>
            <person name="Hornburger P."/>
            <person name="Mueller R.-W."/>
            <person name="Bruemmer F."/>
            <person name="Labrenz M."/>
            <person name="Spormann A.M."/>
            <person name="Op Den Camp H."/>
            <person name="Overmann J."/>
            <person name="Amann R."/>
            <person name="Jetten M.S.M."/>
            <person name="Mascher T."/>
            <person name="Medema M.H."/>
            <person name="Devos D.P."/>
            <person name="Kaster A.-K."/>
            <person name="Ovreas L."/>
            <person name="Rohde M."/>
            <person name="Galperin M.Y."/>
            <person name="Jogler C."/>
        </authorList>
    </citation>
    <scope>NUCLEOTIDE SEQUENCE [LARGE SCALE GENOMIC DNA]</scope>
    <source>
        <strain evidence="3 4">KOR42</strain>
    </source>
</reference>
<dbReference type="PANTHER" id="PTHR37372">
    <property type="entry name" value="OS06G0316800 PROTEIN"/>
    <property type="match status" value="1"/>
</dbReference>
<evidence type="ECO:0000256" key="1">
    <source>
        <dbReference type="SAM" id="MobiDB-lite"/>
    </source>
</evidence>
<dbReference type="EMBL" id="SIHI01000001">
    <property type="protein sequence ID" value="TWT57550.1"/>
    <property type="molecule type" value="Genomic_DNA"/>
</dbReference>
<feature type="compositionally biased region" description="Low complexity" evidence="1">
    <location>
        <begin position="778"/>
        <end position="798"/>
    </location>
</feature>
<feature type="region of interest" description="Disordered" evidence="1">
    <location>
        <begin position="764"/>
        <end position="798"/>
    </location>
</feature>
<keyword evidence="4" id="KW-1185">Reference proteome</keyword>
<sequence length="798" mass="87252">MAKFDIKKSAINHVEKVVFGIVVVVVLLGLVGTQWSPYQGTPGEILQRVNTGEVNLAGNRWPEEEREKFQDTETDPIVEGTLYASVDPRPWELSERMFKLAEGQDEPVREPELDAPESLIATASRVFLRMADELEDLSEEEELASLTTEEEPEDSIFGDELAERPTGAGGLGGGYPGGYDGGGPAPGYGDLAIELGYNGGYDGEDDGSYGLSYPGGYDGGGYGGPGMAGPTLPKQNGQGYHFVAVRAVFPLWDQIKKFAEATNTSTRMAAALFQIVDFELERQMLQPDGKTWGPWEPVDINVAFDVLDNVAGFEPDVVNSVITNSVITMPLPMRISGAWINTATHERIKNFVLSKEEMEIELKMNEALLKKLADSKKQIVETRVKRGGFNDFQFDSGEMQSQLMGYGNPYGGGGYGGGYGGSGYGGGGYDDDYDGGGYPGGYGGGGASFGGSNRRGRGRNKSTATNPTMQTLVDEIAEGAEDETATKKKIEEWINGRLSAVGQLLLFRYFDFSVEPGRSYQYRVRFVLENPNFGKRIADAGGLQHVVEGETRTTDWSNVTDPVRVDDELMFFLTEVSSPRSTRVLPTAKVDVYQWDTEYGTMVNQKIEVHPGQDLAGTADAEVIDLGEQTMEQEKYTFTADTYLVDAIEDLRIDSDFHSGELVEASLQLKLPRGYSDRFRNDGQILVKNRDGMLERHDESEQASKRDYMQQYMAKQKEIYSYLDRTAVASGPYAGGYGDYGGEGDYDGGGGGYGMGMYGEMGATGRRDRSVLRKRRSGSSSSRSRGTTRSSSGYPGGR</sequence>
<feature type="transmembrane region" description="Helical" evidence="2">
    <location>
        <begin position="17"/>
        <end position="35"/>
    </location>
</feature>
<evidence type="ECO:0000313" key="3">
    <source>
        <dbReference type="EMBL" id="TWT57550.1"/>
    </source>
</evidence>
<keyword evidence="2" id="KW-1133">Transmembrane helix</keyword>
<keyword evidence="2" id="KW-0472">Membrane</keyword>